<dbReference type="SUPFAM" id="SSF141868">
    <property type="entry name" value="EAL domain-like"/>
    <property type="match status" value="1"/>
</dbReference>
<dbReference type="KEGG" id="salo:EF888_18920"/>
<evidence type="ECO:0000259" key="3">
    <source>
        <dbReference type="PROSITE" id="PS50887"/>
    </source>
</evidence>
<accession>A0A316FZG9</accession>
<evidence type="ECO:0000313" key="5">
    <source>
        <dbReference type="Proteomes" id="UP000245390"/>
    </source>
</evidence>
<dbReference type="Pfam" id="PF00563">
    <property type="entry name" value="EAL"/>
    <property type="match status" value="1"/>
</dbReference>
<dbReference type="CDD" id="cd01949">
    <property type="entry name" value="GGDEF"/>
    <property type="match status" value="1"/>
</dbReference>
<name>A0A316FZG9_9RHOB</name>
<dbReference type="InterPro" id="IPR001633">
    <property type="entry name" value="EAL_dom"/>
</dbReference>
<dbReference type="EMBL" id="QGGV01000012">
    <property type="protein sequence ID" value="PWK54094.1"/>
    <property type="molecule type" value="Genomic_DNA"/>
</dbReference>
<dbReference type="CDD" id="cd00130">
    <property type="entry name" value="PAS"/>
    <property type="match status" value="1"/>
</dbReference>
<dbReference type="NCBIfam" id="TIGR00254">
    <property type="entry name" value="GGDEF"/>
    <property type="match status" value="1"/>
</dbReference>
<dbReference type="AlphaFoldDB" id="A0A316FZG9"/>
<protein>
    <submittedName>
        <fullName evidence="4">PAS domain S-box-containing protein/diguanylate cyclase (GGDEF)-like protein</fullName>
    </submittedName>
</protein>
<dbReference type="OrthoDB" id="9814202at2"/>
<feature type="domain" description="GGDEF" evidence="3">
    <location>
        <begin position="322"/>
        <end position="453"/>
    </location>
</feature>
<dbReference type="Gene3D" id="3.30.450.20">
    <property type="entry name" value="PAS domain"/>
    <property type="match status" value="1"/>
</dbReference>
<reference evidence="4 5" key="1">
    <citation type="submission" date="2018-05" db="EMBL/GenBank/DDBJ databases">
        <title>Genomic Encyclopedia of Type Strains, Phase IV (KMG-IV): sequencing the most valuable type-strain genomes for metagenomic binning, comparative biology and taxonomic classification.</title>
        <authorList>
            <person name="Goeker M."/>
        </authorList>
    </citation>
    <scope>NUCLEOTIDE SEQUENCE [LARGE SCALE GENOMIC DNA]</scope>
    <source>
        <strain evidence="4 5">DSM 103371</strain>
    </source>
</reference>
<dbReference type="Gene3D" id="3.20.20.450">
    <property type="entry name" value="EAL domain"/>
    <property type="match status" value="1"/>
</dbReference>
<dbReference type="RefSeq" id="WP_109760877.1">
    <property type="nucleotide sequence ID" value="NZ_CP034588.1"/>
</dbReference>
<dbReference type="InterPro" id="IPR035965">
    <property type="entry name" value="PAS-like_dom_sf"/>
</dbReference>
<dbReference type="NCBIfam" id="TIGR00229">
    <property type="entry name" value="sensory_box"/>
    <property type="match status" value="1"/>
</dbReference>
<dbReference type="Pfam" id="PF00990">
    <property type="entry name" value="GGDEF"/>
    <property type="match status" value="1"/>
</dbReference>
<dbReference type="InterPro" id="IPR052155">
    <property type="entry name" value="Biofilm_reg_signaling"/>
</dbReference>
<dbReference type="PROSITE" id="PS50883">
    <property type="entry name" value="EAL"/>
    <property type="match status" value="1"/>
</dbReference>
<dbReference type="Gene3D" id="3.30.70.270">
    <property type="match status" value="1"/>
</dbReference>
<gene>
    <name evidence="4" type="ORF">C8D95_11282</name>
</gene>
<dbReference type="Proteomes" id="UP000245390">
    <property type="component" value="Unassembled WGS sequence"/>
</dbReference>
<comment type="caution">
    <text evidence="4">The sequence shown here is derived from an EMBL/GenBank/DDBJ whole genome shotgun (WGS) entry which is preliminary data.</text>
</comment>
<dbReference type="PANTHER" id="PTHR44757">
    <property type="entry name" value="DIGUANYLATE CYCLASE DGCP"/>
    <property type="match status" value="1"/>
</dbReference>
<dbReference type="InterPro" id="IPR000160">
    <property type="entry name" value="GGDEF_dom"/>
</dbReference>
<feature type="domain" description="PAS" evidence="1">
    <location>
        <begin position="27"/>
        <end position="78"/>
    </location>
</feature>
<sequence length="723" mass="81275">MNLEDVISNFPQLTVDAVGIAYRASNDVEPEFVWVNEPFAHMFGATQIDMIGRHAMSIYHDDYTADFHQTVTEPLASGRSSFSTDSLCIRDDRSTFWVRVSYFALFDATGPGRHSVVLVRDVDDLKDREQAAELALIENEQLLARVEATQSRLISALDTAPDPFAIFDSRDRLVICNTAYSASMTDGAGGLTEGMTGDQILRLGLVNNAFPEAIGREEEWLQEQGRLWRDPGNREFHIAIRGREYRAIRSGTSNGDRVVLYVDISDFLDQQRELKRYAERLERANYEISHQALHDELTGLGNRRFLKIKLDEMIARRRDRGGEIAALHIDLDRFKQINDTMGHAAGDYVLTSVARVLRERLREEDVIARTGGDEFVVLVRCKVGSKEPEVLARRLIDAVSQPVLFEGRPCRFAASIGIARTPLIDAYDLLTSSDVALYKAKMTGRARFAVFDHVDLQSLRESKRLTDDIARGLEAGEFVPVYQPQINPFTGEIAAFETLARWQHPERGLLPPSEFLTAAAEMQVDGQIDSAIFRAATSECRECRRLSGCLPRLSFNVSLQRIMGESFIADIERADYGGGIALELVETIFLEEESDAFLKRVEMLRRMNVRFEVDDFGSGRASIVALKRIAPDRLKIDRRLVEPITTSERARKLVRSIIDIAQALDIGVTAEGVETPMHETILKDFGCDRLQGYLYARPLPFAGMVAFLEGNQRDGRVPASRQS</sequence>
<feature type="domain" description="EAL" evidence="2">
    <location>
        <begin position="462"/>
        <end position="712"/>
    </location>
</feature>
<evidence type="ECO:0000259" key="1">
    <source>
        <dbReference type="PROSITE" id="PS50112"/>
    </source>
</evidence>
<dbReference type="SMART" id="SM00052">
    <property type="entry name" value="EAL"/>
    <property type="match status" value="1"/>
</dbReference>
<proteinExistence type="predicted"/>
<dbReference type="PROSITE" id="PS50112">
    <property type="entry name" value="PAS"/>
    <property type="match status" value="1"/>
</dbReference>
<dbReference type="InterPro" id="IPR035919">
    <property type="entry name" value="EAL_sf"/>
</dbReference>
<dbReference type="InterPro" id="IPR000014">
    <property type="entry name" value="PAS"/>
</dbReference>
<organism evidence="4 5">
    <name type="scientific">Silicimonas algicola</name>
    <dbReference type="NCBI Taxonomy" id="1826607"/>
    <lineage>
        <taxon>Bacteria</taxon>
        <taxon>Pseudomonadati</taxon>
        <taxon>Pseudomonadota</taxon>
        <taxon>Alphaproteobacteria</taxon>
        <taxon>Rhodobacterales</taxon>
        <taxon>Paracoccaceae</taxon>
    </lineage>
</organism>
<dbReference type="SUPFAM" id="SSF55073">
    <property type="entry name" value="Nucleotide cyclase"/>
    <property type="match status" value="1"/>
</dbReference>
<evidence type="ECO:0000313" key="4">
    <source>
        <dbReference type="EMBL" id="PWK54094.1"/>
    </source>
</evidence>
<dbReference type="SUPFAM" id="SSF55785">
    <property type="entry name" value="PYP-like sensor domain (PAS domain)"/>
    <property type="match status" value="1"/>
</dbReference>
<dbReference type="InterPro" id="IPR029787">
    <property type="entry name" value="Nucleotide_cyclase"/>
</dbReference>
<dbReference type="Pfam" id="PF13426">
    <property type="entry name" value="PAS_9"/>
    <property type="match status" value="1"/>
</dbReference>
<evidence type="ECO:0000259" key="2">
    <source>
        <dbReference type="PROSITE" id="PS50883"/>
    </source>
</evidence>
<keyword evidence="5" id="KW-1185">Reference proteome</keyword>
<dbReference type="PANTHER" id="PTHR44757:SF2">
    <property type="entry name" value="BIOFILM ARCHITECTURE MAINTENANCE PROTEIN MBAA"/>
    <property type="match status" value="1"/>
</dbReference>
<dbReference type="CDD" id="cd01948">
    <property type="entry name" value="EAL"/>
    <property type="match status" value="1"/>
</dbReference>
<dbReference type="SMART" id="SM00267">
    <property type="entry name" value="GGDEF"/>
    <property type="match status" value="1"/>
</dbReference>
<dbReference type="InterPro" id="IPR043128">
    <property type="entry name" value="Rev_trsase/Diguanyl_cyclase"/>
</dbReference>
<dbReference type="PROSITE" id="PS50887">
    <property type="entry name" value="GGDEF"/>
    <property type="match status" value="1"/>
</dbReference>